<accession>A0A6B8JE34</accession>
<name>A0A6B8JE34_STEMA</name>
<evidence type="ECO:0000313" key="1">
    <source>
        <dbReference type="EMBL" id="MBH1651579.1"/>
    </source>
</evidence>
<protein>
    <submittedName>
        <fullName evidence="1">Uncharacterized protein</fullName>
    </submittedName>
</protein>
<sequence>MSKTTTPLNCHELAWPNHPHPGVKSYCEHLEARVLSDEARRAGRPGPSDSVVGLPSLGSEASKRSGLACIGGQAFRKLSNGWEQVSSPAGGWQRCREQ</sequence>
<dbReference type="AlphaFoldDB" id="A0A6B8JE34"/>
<dbReference type="EMBL" id="JADUNP010000007">
    <property type="protein sequence ID" value="MBH1651579.1"/>
    <property type="molecule type" value="Genomic_DNA"/>
</dbReference>
<gene>
    <name evidence="1" type="ORF">I5U67_05265</name>
</gene>
<organism evidence="1 2">
    <name type="scientific">Stenotrophomonas maltophilia</name>
    <name type="common">Pseudomonas maltophilia</name>
    <name type="synonym">Xanthomonas maltophilia</name>
    <dbReference type="NCBI Taxonomy" id="40324"/>
    <lineage>
        <taxon>Bacteria</taxon>
        <taxon>Pseudomonadati</taxon>
        <taxon>Pseudomonadota</taxon>
        <taxon>Gammaproteobacteria</taxon>
        <taxon>Lysobacterales</taxon>
        <taxon>Lysobacteraceae</taxon>
        <taxon>Stenotrophomonas</taxon>
        <taxon>Stenotrophomonas maltophilia group</taxon>
    </lineage>
</organism>
<dbReference type="Proteomes" id="UP000625930">
    <property type="component" value="Unassembled WGS sequence"/>
</dbReference>
<proteinExistence type="predicted"/>
<evidence type="ECO:0000313" key="2">
    <source>
        <dbReference type="Proteomes" id="UP000625930"/>
    </source>
</evidence>
<comment type="caution">
    <text evidence="1">The sequence shown here is derived from an EMBL/GenBank/DDBJ whole genome shotgun (WGS) entry which is preliminary data.</text>
</comment>
<reference evidence="1" key="1">
    <citation type="submission" date="2020-11" db="EMBL/GenBank/DDBJ databases">
        <title>Enhanced detection system for hospital associated transmission using whole genome sequencing surveillance.</title>
        <authorList>
            <person name="Harrison L.H."/>
            <person name="Van Tyne D."/>
            <person name="Marsh J.W."/>
            <person name="Griffith M.P."/>
            <person name="Snyder D.J."/>
            <person name="Cooper V.S."/>
            <person name="Mustapha M."/>
        </authorList>
    </citation>
    <scope>NUCLEOTIDE SEQUENCE</scope>
    <source>
        <strain evidence="1">STEN00091</strain>
    </source>
</reference>